<keyword evidence="8" id="KW-0368">Histidine biosynthesis</keyword>
<feature type="modified residue" description="N6-(pyridoxal phosphate)lysine" evidence="8">
    <location>
        <position position="212"/>
    </location>
</feature>
<dbReference type="EMBL" id="DXEW01000031">
    <property type="protein sequence ID" value="HIX50947.1"/>
    <property type="molecule type" value="Genomic_DNA"/>
</dbReference>
<dbReference type="PANTHER" id="PTHR43643:SF3">
    <property type="entry name" value="HISTIDINOL-PHOSPHATE AMINOTRANSFERASE"/>
    <property type="match status" value="1"/>
</dbReference>
<dbReference type="Pfam" id="PF00155">
    <property type="entry name" value="Aminotran_1_2"/>
    <property type="match status" value="1"/>
</dbReference>
<dbReference type="GO" id="GO:0030170">
    <property type="term" value="F:pyridoxal phosphate binding"/>
    <property type="evidence" value="ECO:0007669"/>
    <property type="project" value="InterPro"/>
</dbReference>
<keyword evidence="6 8" id="KW-0663">Pyridoxal phosphate</keyword>
<dbReference type="Gene3D" id="3.40.640.10">
    <property type="entry name" value="Type I PLP-dependent aspartate aminotransferase-like (Major domain)"/>
    <property type="match status" value="1"/>
</dbReference>
<dbReference type="GO" id="GO:0000105">
    <property type="term" value="P:L-histidine biosynthetic process"/>
    <property type="evidence" value="ECO:0007669"/>
    <property type="project" value="UniProtKB-UniRule"/>
</dbReference>
<dbReference type="AlphaFoldDB" id="A0A9D2AUP7"/>
<comment type="caution">
    <text evidence="11">The sequence shown here is derived from an EMBL/GenBank/DDBJ whole genome shotgun (WGS) entry which is preliminary data.</text>
</comment>
<dbReference type="InterPro" id="IPR001917">
    <property type="entry name" value="Aminotrans_II_pyridoxalP_BS"/>
</dbReference>
<dbReference type="InterPro" id="IPR015424">
    <property type="entry name" value="PyrdxlP-dep_Trfase"/>
</dbReference>
<accession>A0A9D2AUP7</accession>
<comment type="catalytic activity">
    <reaction evidence="7 8">
        <text>L-histidinol phosphate + 2-oxoglutarate = 3-(imidazol-4-yl)-2-oxopropyl phosphate + L-glutamate</text>
        <dbReference type="Rhea" id="RHEA:23744"/>
        <dbReference type="ChEBI" id="CHEBI:16810"/>
        <dbReference type="ChEBI" id="CHEBI:29985"/>
        <dbReference type="ChEBI" id="CHEBI:57766"/>
        <dbReference type="ChEBI" id="CHEBI:57980"/>
        <dbReference type="EC" id="2.6.1.9"/>
    </reaction>
</comment>
<evidence type="ECO:0000256" key="8">
    <source>
        <dbReference type="HAMAP-Rule" id="MF_01023"/>
    </source>
</evidence>
<reference evidence="11" key="2">
    <citation type="submission" date="2021-04" db="EMBL/GenBank/DDBJ databases">
        <authorList>
            <person name="Gilroy R."/>
        </authorList>
    </citation>
    <scope>NUCLEOTIDE SEQUENCE</scope>
    <source>
        <strain evidence="11">2189</strain>
    </source>
</reference>
<protein>
    <recommendedName>
        <fullName evidence="8">Histidinol-phosphate aminotransferase</fullName>
        <ecNumber evidence="8">2.6.1.9</ecNumber>
    </recommendedName>
    <alternativeName>
        <fullName evidence="8">Imidazole acetol-phosphate transaminase</fullName>
    </alternativeName>
</protein>
<dbReference type="CDD" id="cd00609">
    <property type="entry name" value="AAT_like"/>
    <property type="match status" value="1"/>
</dbReference>
<dbReference type="NCBIfam" id="TIGR01141">
    <property type="entry name" value="hisC"/>
    <property type="match status" value="1"/>
</dbReference>
<reference evidence="11" key="1">
    <citation type="journal article" date="2021" name="PeerJ">
        <title>Extensive microbial diversity within the chicken gut microbiome revealed by metagenomics and culture.</title>
        <authorList>
            <person name="Gilroy R."/>
            <person name="Ravi A."/>
            <person name="Getino M."/>
            <person name="Pursley I."/>
            <person name="Horton D.L."/>
            <person name="Alikhan N.F."/>
            <person name="Baker D."/>
            <person name="Gharbi K."/>
            <person name="Hall N."/>
            <person name="Watson M."/>
            <person name="Adriaenssens E.M."/>
            <person name="Foster-Nyarko E."/>
            <person name="Jarju S."/>
            <person name="Secka A."/>
            <person name="Antonio M."/>
            <person name="Oren A."/>
            <person name="Chaudhuri R.R."/>
            <person name="La Ragione R."/>
            <person name="Hildebrand F."/>
            <person name="Pallen M.J."/>
        </authorList>
    </citation>
    <scope>NUCLEOTIDE SEQUENCE</scope>
    <source>
        <strain evidence="11">2189</strain>
    </source>
</reference>
<keyword evidence="5 8" id="KW-0808">Transferase</keyword>
<dbReference type="SUPFAM" id="SSF53383">
    <property type="entry name" value="PLP-dependent transferases"/>
    <property type="match status" value="1"/>
</dbReference>
<dbReference type="EC" id="2.6.1.9" evidence="8"/>
<dbReference type="InterPro" id="IPR015422">
    <property type="entry name" value="PyrdxlP-dep_Trfase_small"/>
</dbReference>
<proteinExistence type="inferred from homology"/>
<evidence type="ECO:0000313" key="11">
    <source>
        <dbReference type="EMBL" id="HIX50947.1"/>
    </source>
</evidence>
<dbReference type="HAMAP" id="MF_01023">
    <property type="entry name" value="HisC_aminotrans_2"/>
    <property type="match status" value="1"/>
</dbReference>
<evidence type="ECO:0000256" key="7">
    <source>
        <dbReference type="ARBA" id="ARBA00047481"/>
    </source>
</evidence>
<evidence type="ECO:0000313" key="12">
    <source>
        <dbReference type="Proteomes" id="UP000886847"/>
    </source>
</evidence>
<comment type="cofactor">
    <cofactor evidence="1 8">
        <name>pyridoxal 5'-phosphate</name>
        <dbReference type="ChEBI" id="CHEBI:597326"/>
    </cofactor>
</comment>
<dbReference type="InterPro" id="IPR004839">
    <property type="entry name" value="Aminotransferase_I/II_large"/>
</dbReference>
<dbReference type="PROSITE" id="PS00599">
    <property type="entry name" value="AA_TRANSFER_CLASS_2"/>
    <property type="match status" value="1"/>
</dbReference>
<dbReference type="InterPro" id="IPR005861">
    <property type="entry name" value="HisP_aminotrans"/>
</dbReference>
<dbReference type="GO" id="GO:0004400">
    <property type="term" value="F:histidinol-phosphate transaminase activity"/>
    <property type="evidence" value="ECO:0007669"/>
    <property type="project" value="UniProtKB-UniRule"/>
</dbReference>
<evidence type="ECO:0000259" key="10">
    <source>
        <dbReference type="Pfam" id="PF00155"/>
    </source>
</evidence>
<comment type="similarity">
    <text evidence="8">Belongs to the class-II pyridoxal-phosphate-dependent aminotransferase family. Histidinol-phosphate aminotransferase subfamily.</text>
</comment>
<evidence type="ECO:0000256" key="3">
    <source>
        <dbReference type="ARBA" id="ARBA00011738"/>
    </source>
</evidence>
<keyword evidence="8" id="KW-0028">Amino-acid biosynthesis</keyword>
<evidence type="ECO:0000256" key="5">
    <source>
        <dbReference type="ARBA" id="ARBA00022679"/>
    </source>
</evidence>
<sequence>MQNFLSKKARSVTPYTAGEQPSDRQYVKLNTNENPYPPSPKALEAYRRYDFSTLNLYPPLAMQGLRQAIAAAEGVLPEQVFCGNGSDEILALCFAAFFDADGDGAAFADITYSFYPVFADFFSIPHTVVPLEEDFTQDLGKLSETRAQGLLVANPNAPTGIGIPRAEIEVFVRRNAYRTVIIDEAYMPFYNESAVPLVQKNRNLLVVKTFSKGYSLAGMRCGYAVGSPALIDGLERCRDCFNSYPVDRICQAVCAAAIADGAYYQEKNALVVSERERLTRELAKRGFFVLPSKANFVFARHGAVSGRAVYEGLKARGVLVRHFQKPRIEEFCRITIGSPAQNDALLAALDELLDECKM</sequence>
<evidence type="ECO:0000256" key="6">
    <source>
        <dbReference type="ARBA" id="ARBA00022898"/>
    </source>
</evidence>
<evidence type="ECO:0000256" key="9">
    <source>
        <dbReference type="SAM" id="MobiDB-lite"/>
    </source>
</evidence>
<comment type="pathway">
    <text evidence="2 8">Amino-acid biosynthesis; L-histidine biosynthesis; L-histidine from 5-phospho-alpha-D-ribose 1-diphosphate: step 7/9.</text>
</comment>
<dbReference type="PANTHER" id="PTHR43643">
    <property type="entry name" value="HISTIDINOL-PHOSPHATE AMINOTRANSFERASE 2"/>
    <property type="match status" value="1"/>
</dbReference>
<dbReference type="InterPro" id="IPR015421">
    <property type="entry name" value="PyrdxlP-dep_Trfase_major"/>
</dbReference>
<organism evidence="11 12">
    <name type="scientific">Candidatus Borkfalkia faecavium</name>
    <dbReference type="NCBI Taxonomy" id="2838508"/>
    <lineage>
        <taxon>Bacteria</taxon>
        <taxon>Bacillati</taxon>
        <taxon>Bacillota</taxon>
        <taxon>Clostridia</taxon>
        <taxon>Christensenellales</taxon>
        <taxon>Christensenellaceae</taxon>
        <taxon>Candidatus Borkfalkia</taxon>
    </lineage>
</organism>
<dbReference type="Gene3D" id="3.90.1150.10">
    <property type="entry name" value="Aspartate Aminotransferase, domain 1"/>
    <property type="match status" value="1"/>
</dbReference>
<feature type="domain" description="Aminotransferase class I/classII large" evidence="10">
    <location>
        <begin position="25"/>
        <end position="349"/>
    </location>
</feature>
<evidence type="ECO:0000256" key="2">
    <source>
        <dbReference type="ARBA" id="ARBA00005011"/>
    </source>
</evidence>
<keyword evidence="4 8" id="KW-0032">Aminotransferase</keyword>
<gene>
    <name evidence="8" type="primary">hisC</name>
    <name evidence="11" type="ORF">H9851_06705</name>
</gene>
<evidence type="ECO:0000256" key="1">
    <source>
        <dbReference type="ARBA" id="ARBA00001933"/>
    </source>
</evidence>
<dbReference type="InterPro" id="IPR050106">
    <property type="entry name" value="HistidinolP_aminotransfase"/>
</dbReference>
<evidence type="ECO:0000256" key="4">
    <source>
        <dbReference type="ARBA" id="ARBA00022576"/>
    </source>
</evidence>
<dbReference type="Proteomes" id="UP000886847">
    <property type="component" value="Unassembled WGS sequence"/>
</dbReference>
<comment type="subunit">
    <text evidence="3 8">Homodimer.</text>
</comment>
<feature type="region of interest" description="Disordered" evidence="9">
    <location>
        <begin position="1"/>
        <end position="24"/>
    </location>
</feature>
<name>A0A9D2AUP7_9FIRM</name>